<dbReference type="OrthoDB" id="674948at2759"/>
<dbReference type="PROSITE" id="PS50217">
    <property type="entry name" value="BZIP"/>
    <property type="match status" value="1"/>
</dbReference>
<feature type="compositionally biased region" description="Low complexity" evidence="7">
    <location>
        <begin position="108"/>
        <end position="120"/>
    </location>
</feature>
<proteinExistence type="predicted"/>
<reference evidence="9 10" key="1">
    <citation type="submission" date="2020-11" db="EMBL/GenBank/DDBJ databases">
        <authorList>
            <person name="Wallbank WR R."/>
            <person name="Pardo Diaz C."/>
            <person name="Kozak K."/>
            <person name="Martin S."/>
            <person name="Jiggins C."/>
            <person name="Moest M."/>
            <person name="Warren A I."/>
            <person name="Generalovic N T."/>
            <person name="Byers J.R.P. K."/>
            <person name="Montejo-Kovacevich G."/>
            <person name="Yen C E."/>
        </authorList>
    </citation>
    <scope>NUCLEOTIDE SEQUENCE [LARGE SCALE GENOMIC DNA]</scope>
</reference>
<dbReference type="EMBL" id="LR899012">
    <property type="protein sequence ID" value="CAD7087073.1"/>
    <property type="molecule type" value="Genomic_DNA"/>
</dbReference>
<evidence type="ECO:0000256" key="4">
    <source>
        <dbReference type="ARBA" id="ARBA00023163"/>
    </source>
</evidence>
<evidence type="ECO:0000256" key="3">
    <source>
        <dbReference type="ARBA" id="ARBA00023125"/>
    </source>
</evidence>
<evidence type="ECO:0000256" key="1">
    <source>
        <dbReference type="ARBA" id="ARBA00004648"/>
    </source>
</evidence>
<evidence type="ECO:0000256" key="6">
    <source>
        <dbReference type="SAM" id="Coils"/>
    </source>
</evidence>
<keyword evidence="6" id="KW-0175">Coiled coil</keyword>
<keyword evidence="4" id="KW-0804">Transcription</keyword>
<dbReference type="AlphaFoldDB" id="A0A7R8UUY1"/>
<name>A0A7R8UUY1_HERIL</name>
<dbReference type="PANTHER" id="PTHR45996">
    <property type="entry name" value="AGAP001464-PB"/>
    <property type="match status" value="1"/>
</dbReference>
<dbReference type="PANTHER" id="PTHR45996:SF3">
    <property type="entry name" value="CREB-H TRANSCRIPTION FACTOR HOMOLOG LET-607"/>
    <property type="match status" value="1"/>
</dbReference>
<dbReference type="GO" id="GO:0000978">
    <property type="term" value="F:RNA polymerase II cis-regulatory region sequence-specific DNA binding"/>
    <property type="evidence" value="ECO:0007669"/>
    <property type="project" value="TreeGrafter"/>
</dbReference>
<sequence length="693" mass="78256">MDFLFTKDSKPTAQDFDMKDDVLDPKCSGDLMSEDWPSSSDNFLDSIINWDNDLLQIFDPPKGLESLDDISANIKREAQEYERSPYLENDYIETKASSKSPFVTAPISSNSSDSGLSSDNLDIEMSPEYEPLSPAMSSPGPSISERGEKNSPVRFDTSFSPTQQPPVQIVNNKRKIDVKPQVIVPRVQQYVTVSNASVIQPTGKFGQGKEIKIVKVSPHVFTQSNNKKVTIQLKNSQNGAKIQANPGTLFINKGNITEVKKLIRVQNAANPRSVLIPAPMQESKDLKGFKIINLTSLQKPNTANQIKFVQHLEELNNNFSVKKEKIIEECVSDQASDVDSFILEDNQDEGYDCEDLEAKLSDSEAPYPKLTLTTEEKRLLAKEGITLPSHYPLTKHEERELKRIRRKIRNKISAQDSRKRKKEYVDGLEERVRQCTEDNQTLLKRIKMLQTQNQNLVSQMKKLQALLSKGTNKTAQPTTCLMVLLLSLALIAAPNLKLGQNGKDSELADVVQETILQNRRNLLFNIKGQNTDVDEETNASDIPLSEISAERDYLNEMEDCKSNDVNGDEPACKKIKGEFEFDDQNWYNAKEIQRKSQMLLSNVAKSFQETMKSAQTSGFNINSHLLESLETLLDKDVLEMISPKSNGLYDLNMDKVTSFLNENAMVDVNSQQLYSENLAEKQNETDLRDMKKY</sequence>
<feature type="region of interest" description="Disordered" evidence="7">
    <location>
        <begin position="98"/>
        <end position="150"/>
    </location>
</feature>
<accession>A0A7R8UUY1</accession>
<evidence type="ECO:0000313" key="9">
    <source>
        <dbReference type="EMBL" id="CAD7087073.1"/>
    </source>
</evidence>
<organism evidence="9 10">
    <name type="scientific">Hermetia illucens</name>
    <name type="common">Black soldier fly</name>
    <dbReference type="NCBI Taxonomy" id="343691"/>
    <lineage>
        <taxon>Eukaryota</taxon>
        <taxon>Metazoa</taxon>
        <taxon>Ecdysozoa</taxon>
        <taxon>Arthropoda</taxon>
        <taxon>Hexapoda</taxon>
        <taxon>Insecta</taxon>
        <taxon>Pterygota</taxon>
        <taxon>Neoptera</taxon>
        <taxon>Endopterygota</taxon>
        <taxon>Diptera</taxon>
        <taxon>Brachycera</taxon>
        <taxon>Stratiomyomorpha</taxon>
        <taxon>Stratiomyidae</taxon>
        <taxon>Hermetiinae</taxon>
        <taxon>Hermetia</taxon>
    </lineage>
</organism>
<evidence type="ECO:0000259" key="8">
    <source>
        <dbReference type="PROSITE" id="PS50217"/>
    </source>
</evidence>
<dbReference type="Pfam" id="PF00170">
    <property type="entry name" value="bZIP_1"/>
    <property type="match status" value="1"/>
</dbReference>
<dbReference type="InterPro" id="IPR046347">
    <property type="entry name" value="bZIP_sf"/>
</dbReference>
<evidence type="ECO:0000256" key="5">
    <source>
        <dbReference type="ARBA" id="ARBA00023242"/>
    </source>
</evidence>
<dbReference type="CDD" id="cd14689">
    <property type="entry name" value="bZIP_CREB3"/>
    <property type="match status" value="1"/>
</dbReference>
<dbReference type="Gene3D" id="1.20.5.170">
    <property type="match status" value="1"/>
</dbReference>
<dbReference type="InterPro" id="IPR004827">
    <property type="entry name" value="bZIP"/>
</dbReference>
<dbReference type="InterPro" id="IPR051381">
    <property type="entry name" value="CREB_ATF_subfamily"/>
</dbReference>
<dbReference type="SMART" id="SM00338">
    <property type="entry name" value="BRLZ"/>
    <property type="match status" value="1"/>
</dbReference>
<keyword evidence="10" id="KW-1185">Reference proteome</keyword>
<gene>
    <name evidence="9" type="ORF">HERILL_LOCUS9799</name>
</gene>
<dbReference type="GO" id="GO:0005789">
    <property type="term" value="C:endoplasmic reticulum membrane"/>
    <property type="evidence" value="ECO:0007669"/>
    <property type="project" value="UniProtKB-SubCell"/>
</dbReference>
<dbReference type="GO" id="GO:0005634">
    <property type="term" value="C:nucleus"/>
    <property type="evidence" value="ECO:0007669"/>
    <property type="project" value="TreeGrafter"/>
</dbReference>
<evidence type="ECO:0000313" key="10">
    <source>
        <dbReference type="Proteomes" id="UP000594454"/>
    </source>
</evidence>
<feature type="coiled-coil region" evidence="6">
    <location>
        <begin position="425"/>
        <end position="466"/>
    </location>
</feature>
<dbReference type="Proteomes" id="UP000594454">
    <property type="component" value="Chromosome 4"/>
</dbReference>
<dbReference type="InParanoid" id="A0A7R8UUY1"/>
<keyword evidence="2" id="KW-0805">Transcription regulation</keyword>
<feature type="domain" description="BZIP" evidence="8">
    <location>
        <begin position="400"/>
        <end position="463"/>
    </location>
</feature>
<comment type="subcellular location">
    <subcellularLocation>
        <location evidence="1">Endoplasmic reticulum membrane</location>
        <topology evidence="1">Single-pass type II membrane protein</topology>
    </subcellularLocation>
</comment>
<evidence type="ECO:0000256" key="7">
    <source>
        <dbReference type="SAM" id="MobiDB-lite"/>
    </source>
</evidence>
<keyword evidence="3" id="KW-0238">DNA-binding</keyword>
<dbReference type="GO" id="GO:0000981">
    <property type="term" value="F:DNA-binding transcription factor activity, RNA polymerase II-specific"/>
    <property type="evidence" value="ECO:0007669"/>
    <property type="project" value="TreeGrafter"/>
</dbReference>
<dbReference type="SUPFAM" id="SSF57959">
    <property type="entry name" value="Leucine zipper domain"/>
    <property type="match status" value="1"/>
</dbReference>
<protein>
    <recommendedName>
        <fullName evidence="8">BZIP domain-containing protein</fullName>
    </recommendedName>
</protein>
<evidence type="ECO:0000256" key="2">
    <source>
        <dbReference type="ARBA" id="ARBA00023015"/>
    </source>
</evidence>
<keyword evidence="5" id="KW-0539">Nucleus</keyword>